<dbReference type="Pfam" id="PF01186">
    <property type="entry name" value="Lysyl_oxidase"/>
    <property type="match status" value="1"/>
</dbReference>
<evidence type="ECO:0000256" key="1">
    <source>
        <dbReference type="ARBA" id="ARBA00022670"/>
    </source>
</evidence>
<evidence type="ECO:0000256" key="3">
    <source>
        <dbReference type="SAM" id="MobiDB-lite"/>
    </source>
</evidence>
<name>A0ABV7YVD4_9BACT</name>
<keyword evidence="7" id="KW-1185">Reference proteome</keyword>
<keyword evidence="4" id="KW-0732">Signal</keyword>
<dbReference type="InterPro" id="IPR013783">
    <property type="entry name" value="Ig-like_fold"/>
</dbReference>
<reference evidence="7" key="1">
    <citation type="journal article" date="2019" name="Int. J. Syst. Evol. Microbiol.">
        <title>The Global Catalogue of Microorganisms (GCM) 10K type strain sequencing project: providing services to taxonomists for standard genome sequencing and annotation.</title>
        <authorList>
            <consortium name="The Broad Institute Genomics Platform"/>
            <consortium name="The Broad Institute Genome Sequencing Center for Infectious Disease"/>
            <person name="Wu L."/>
            <person name="Ma J."/>
        </authorList>
    </citation>
    <scope>NUCLEOTIDE SEQUENCE [LARGE SCALE GENOMIC DNA]</scope>
    <source>
        <strain evidence="7">CECT 7956</strain>
    </source>
</reference>
<feature type="signal peptide" evidence="4">
    <location>
        <begin position="1"/>
        <end position="17"/>
    </location>
</feature>
<evidence type="ECO:0000256" key="4">
    <source>
        <dbReference type="SAM" id="SignalP"/>
    </source>
</evidence>
<evidence type="ECO:0000313" key="7">
    <source>
        <dbReference type="Proteomes" id="UP001595616"/>
    </source>
</evidence>
<sequence length="441" mass="49606">MKLFVFLFFFLPFCSFSQVIFSQGGAITDFNGIVRTDTFRVQVNNVKENLSPTFGLSKVCINIYHEKISDLKIEILAPDGTRVWLTNRNGDESATLYFNTCFASNGFSGFVHQGKYPFTGEYIPDGRLEFINNGQNPNGEWKILIADLREGNTGSLNYFSLQFEKDPNPNSAQSGCSETNPAACKCPDGTFDCVLLPDLAILERFTQSQIKEYAFDDKEYPGQLRFAATIANIGSGPIEVSGNNQWFCGDQKVEGSIVCPNGEYSRQKLTQKVYELHNQKITSTLVEAGSNYYDSKPGHNHFHVDSWVEFRLLKKTFFNKRKIICEGTKVSYCLFDNGICNGVDSLCKVQGQVYTSQNLLNYGFGSFADCKSGNQGISVGGYDTYGMLYEGQYLDLPKNLKNGVYTLEIEIDPEKKYKESNRKNNTYSQEVTISKQNRNGH</sequence>
<dbReference type="Gene3D" id="2.60.40.10">
    <property type="entry name" value="Immunoglobulins"/>
    <property type="match status" value="1"/>
</dbReference>
<keyword evidence="2" id="KW-0378">Hydrolase</keyword>
<organism evidence="6 7">
    <name type="scientific">Lacihabitans lacunae</name>
    <dbReference type="NCBI Taxonomy" id="1028214"/>
    <lineage>
        <taxon>Bacteria</taxon>
        <taxon>Pseudomonadati</taxon>
        <taxon>Bacteroidota</taxon>
        <taxon>Cytophagia</taxon>
        <taxon>Cytophagales</taxon>
        <taxon>Leadbetterellaceae</taxon>
        <taxon>Lacihabitans</taxon>
    </lineage>
</organism>
<feature type="region of interest" description="Disordered" evidence="3">
    <location>
        <begin position="420"/>
        <end position="441"/>
    </location>
</feature>
<evidence type="ECO:0000313" key="6">
    <source>
        <dbReference type="EMBL" id="MFC3810851.1"/>
    </source>
</evidence>
<comment type="caution">
    <text evidence="6">The sequence shown here is derived from an EMBL/GenBank/DDBJ whole genome shotgun (WGS) entry which is preliminary data.</text>
</comment>
<keyword evidence="1" id="KW-0645">Protease</keyword>
<feature type="chain" id="PRO_5047263818" evidence="4">
    <location>
        <begin position="18"/>
        <end position="441"/>
    </location>
</feature>
<dbReference type="Proteomes" id="UP001595616">
    <property type="component" value="Unassembled WGS sequence"/>
</dbReference>
<dbReference type="RefSeq" id="WP_379837320.1">
    <property type="nucleotide sequence ID" value="NZ_JBHRYQ010000001.1"/>
</dbReference>
<dbReference type="SUPFAM" id="SSF49785">
    <property type="entry name" value="Galactose-binding domain-like"/>
    <property type="match status" value="1"/>
</dbReference>
<dbReference type="EMBL" id="JBHRYQ010000001">
    <property type="protein sequence ID" value="MFC3810851.1"/>
    <property type="molecule type" value="Genomic_DNA"/>
</dbReference>
<dbReference type="Pfam" id="PF01483">
    <property type="entry name" value="P_proprotein"/>
    <property type="match status" value="1"/>
</dbReference>
<dbReference type="InterPro" id="IPR008979">
    <property type="entry name" value="Galactose-bd-like_sf"/>
</dbReference>
<dbReference type="PROSITE" id="PS51829">
    <property type="entry name" value="P_HOMO_B"/>
    <property type="match status" value="1"/>
</dbReference>
<evidence type="ECO:0000259" key="5">
    <source>
        <dbReference type="PROSITE" id="PS51829"/>
    </source>
</evidence>
<feature type="domain" description="P/Homo B" evidence="5">
    <location>
        <begin position="10"/>
        <end position="169"/>
    </location>
</feature>
<dbReference type="Gene3D" id="2.60.120.260">
    <property type="entry name" value="Galactose-binding domain-like"/>
    <property type="match status" value="1"/>
</dbReference>
<dbReference type="InterPro" id="IPR001695">
    <property type="entry name" value="Lysyl_oxidase"/>
</dbReference>
<dbReference type="InterPro" id="IPR002884">
    <property type="entry name" value="P_dom"/>
</dbReference>
<gene>
    <name evidence="6" type="ORF">ACFOOI_09320</name>
</gene>
<evidence type="ECO:0000256" key="2">
    <source>
        <dbReference type="ARBA" id="ARBA00022801"/>
    </source>
</evidence>
<protein>
    <submittedName>
        <fullName evidence="6">Lysyl oxidase family protein</fullName>
    </submittedName>
</protein>
<feature type="compositionally biased region" description="Polar residues" evidence="3">
    <location>
        <begin position="423"/>
        <end position="441"/>
    </location>
</feature>
<accession>A0ABV7YVD4</accession>
<proteinExistence type="predicted"/>